<keyword evidence="3" id="KW-0479">Metal-binding</keyword>
<sequence>MKNVNEANRFNQLVYIRLTEACNMRCDHCFIPANPKKMSVNDCKKIPEILERISKSGDRIILQWHGGEPTLFGIHRFQEVLSYLNDSIDDRVIIHGIQTNLANYDSQWGELYKRYFQSRIGVSWDYKIRHARGEAFDSLFGRKVQQLSEDGIDFDLTITVSKPFHDWVLSDPSEFFSFIEKVRPKSLHLEKITKTGNARLNWPNVGLTNQQYSNLLSLIYLYSRSWMSVNKDWFDGISPLSDYESDIHSLVYGGELELRGCTSGVCDTRFHTIDSNGYKFGCTAINSEADNPAVKEVVSLITPKQLESIREVRVKSCDGCQFIKICNTGCVANTKVDESGECNGAFTLRNNILNIIKTNEFDETFRNMQE</sequence>
<evidence type="ECO:0000256" key="4">
    <source>
        <dbReference type="ARBA" id="ARBA00023004"/>
    </source>
</evidence>
<dbReference type="InterPro" id="IPR023867">
    <property type="entry name" value="Sulphatase_maturase_rSAM"/>
</dbReference>
<evidence type="ECO:0000259" key="6">
    <source>
        <dbReference type="Pfam" id="PF04055"/>
    </source>
</evidence>
<evidence type="ECO:0000313" key="8">
    <source>
        <dbReference type="Proteomes" id="UP000027192"/>
    </source>
</evidence>
<dbReference type="Proteomes" id="UP000027192">
    <property type="component" value="Unassembled WGS sequence"/>
</dbReference>
<dbReference type="STRING" id="1654360.EA58_19605"/>
<evidence type="ECO:0000256" key="3">
    <source>
        <dbReference type="ARBA" id="ARBA00022723"/>
    </source>
</evidence>
<dbReference type="InterPro" id="IPR007197">
    <property type="entry name" value="rSAM"/>
</dbReference>
<dbReference type="Pfam" id="PF04055">
    <property type="entry name" value="Radical_SAM"/>
    <property type="match status" value="1"/>
</dbReference>
<proteinExistence type="predicted"/>
<evidence type="ECO:0000256" key="2">
    <source>
        <dbReference type="ARBA" id="ARBA00022691"/>
    </source>
</evidence>
<dbReference type="RefSeq" id="WP_051642232.1">
    <property type="nucleotide sequence ID" value="NZ_JAGSGC010000004.1"/>
</dbReference>
<dbReference type="EMBL" id="JMIB01000039">
    <property type="protein sequence ID" value="KDM89952.1"/>
    <property type="molecule type" value="Genomic_DNA"/>
</dbReference>
<evidence type="ECO:0000256" key="1">
    <source>
        <dbReference type="ARBA" id="ARBA00001966"/>
    </source>
</evidence>
<dbReference type="AlphaFoldDB" id="A0A066RQH9"/>
<comment type="caution">
    <text evidence="7">The sequence shown here is derived from an EMBL/GenBank/DDBJ whole genome shotgun (WGS) entry which is preliminary data.</text>
</comment>
<name>A0A066RQH9_9GAMM</name>
<accession>A0A066RQH9</accession>
<organism evidence="7 8">
    <name type="scientific">Photobacterium galatheae</name>
    <dbReference type="NCBI Taxonomy" id="1654360"/>
    <lineage>
        <taxon>Bacteria</taxon>
        <taxon>Pseudomonadati</taxon>
        <taxon>Pseudomonadota</taxon>
        <taxon>Gammaproteobacteria</taxon>
        <taxon>Vibrionales</taxon>
        <taxon>Vibrionaceae</taxon>
        <taxon>Photobacterium</taxon>
    </lineage>
</organism>
<keyword evidence="8" id="KW-1185">Reference proteome</keyword>
<protein>
    <recommendedName>
        <fullName evidence="6">Radical SAM core domain-containing protein</fullName>
    </recommendedName>
</protein>
<dbReference type="InterPro" id="IPR058240">
    <property type="entry name" value="rSAM_sf"/>
</dbReference>
<dbReference type="SFLD" id="SFLDG01067">
    <property type="entry name" value="SPASM/twitch_domain_containing"/>
    <property type="match status" value="1"/>
</dbReference>
<keyword evidence="4" id="KW-0408">Iron</keyword>
<dbReference type="OrthoDB" id="9782387at2"/>
<dbReference type="GO" id="GO:0016491">
    <property type="term" value="F:oxidoreductase activity"/>
    <property type="evidence" value="ECO:0007669"/>
    <property type="project" value="InterPro"/>
</dbReference>
<evidence type="ECO:0000256" key="5">
    <source>
        <dbReference type="ARBA" id="ARBA00023014"/>
    </source>
</evidence>
<dbReference type="SFLD" id="SFLDS00029">
    <property type="entry name" value="Radical_SAM"/>
    <property type="match status" value="1"/>
</dbReference>
<reference evidence="7 8" key="1">
    <citation type="submission" date="2014-04" db="EMBL/GenBank/DDBJ databases">
        <title>Draft genome sequence of Photobacterium halotolerans S2753: a solonamide, ngercheumicin and holomycin producer.</title>
        <authorList>
            <person name="Machado H.R."/>
            <person name="Gram L."/>
        </authorList>
    </citation>
    <scope>NUCLEOTIDE SEQUENCE [LARGE SCALE GENOMIC DNA]</scope>
    <source>
        <strain evidence="7 8">S2753</strain>
    </source>
</reference>
<dbReference type="GO" id="GO:0046872">
    <property type="term" value="F:metal ion binding"/>
    <property type="evidence" value="ECO:0007669"/>
    <property type="project" value="UniProtKB-KW"/>
</dbReference>
<dbReference type="PANTHER" id="PTHR43273:SF8">
    <property type="entry name" value="RADICAL SAM DOMAIN PROTEIN"/>
    <property type="match status" value="1"/>
</dbReference>
<evidence type="ECO:0000313" key="7">
    <source>
        <dbReference type="EMBL" id="KDM89952.1"/>
    </source>
</evidence>
<keyword evidence="2" id="KW-0949">S-adenosyl-L-methionine</keyword>
<comment type="cofactor">
    <cofactor evidence="1">
        <name>[4Fe-4S] cluster</name>
        <dbReference type="ChEBI" id="CHEBI:49883"/>
    </cofactor>
</comment>
<dbReference type="SUPFAM" id="SSF102114">
    <property type="entry name" value="Radical SAM enzymes"/>
    <property type="match status" value="1"/>
</dbReference>
<dbReference type="InterPro" id="IPR013785">
    <property type="entry name" value="Aldolase_TIM"/>
</dbReference>
<dbReference type="GO" id="GO:0051536">
    <property type="term" value="F:iron-sulfur cluster binding"/>
    <property type="evidence" value="ECO:0007669"/>
    <property type="project" value="UniProtKB-KW"/>
</dbReference>
<gene>
    <name evidence="7" type="ORF">EA58_19605</name>
</gene>
<dbReference type="Gene3D" id="3.20.20.70">
    <property type="entry name" value="Aldolase class I"/>
    <property type="match status" value="1"/>
</dbReference>
<dbReference type="PANTHER" id="PTHR43273">
    <property type="entry name" value="ANAEROBIC SULFATASE-MATURATING ENZYME HOMOLOG ASLB-RELATED"/>
    <property type="match status" value="1"/>
</dbReference>
<dbReference type="CDD" id="cd01335">
    <property type="entry name" value="Radical_SAM"/>
    <property type="match status" value="1"/>
</dbReference>
<keyword evidence="5" id="KW-0411">Iron-sulfur</keyword>
<feature type="domain" description="Radical SAM core" evidence="6">
    <location>
        <begin position="17"/>
        <end position="124"/>
    </location>
</feature>